<organism evidence="16 17">
    <name type="scientific">Gnathostoma spinigerum</name>
    <dbReference type="NCBI Taxonomy" id="75299"/>
    <lineage>
        <taxon>Eukaryota</taxon>
        <taxon>Metazoa</taxon>
        <taxon>Ecdysozoa</taxon>
        <taxon>Nematoda</taxon>
        <taxon>Chromadorea</taxon>
        <taxon>Rhabditida</taxon>
        <taxon>Spirurina</taxon>
        <taxon>Gnathostomatomorpha</taxon>
        <taxon>Gnathostomatoidea</taxon>
        <taxon>Gnathostomatidae</taxon>
        <taxon>Gnathostoma</taxon>
    </lineage>
</organism>
<dbReference type="InterPro" id="IPR001211">
    <property type="entry name" value="PLA2"/>
</dbReference>
<feature type="disulfide bond" evidence="12">
    <location>
        <begin position="71"/>
        <end position="117"/>
    </location>
</feature>
<accession>A0ABD6EAR0</accession>
<dbReference type="PANTHER" id="PTHR11716:SF47">
    <property type="entry name" value="PHOSPHOLIPASE A2-ALPHA"/>
    <property type="match status" value="1"/>
</dbReference>
<evidence type="ECO:0000256" key="2">
    <source>
        <dbReference type="ARBA" id="ARBA00013278"/>
    </source>
</evidence>
<comment type="similarity">
    <text evidence="13">Belongs to the phospholipase A2 family.</text>
</comment>
<dbReference type="SUPFAM" id="SSF48619">
    <property type="entry name" value="Phospholipase A2, PLA2"/>
    <property type="match status" value="1"/>
</dbReference>
<evidence type="ECO:0000256" key="1">
    <source>
        <dbReference type="ARBA" id="ARBA00004613"/>
    </source>
</evidence>
<keyword evidence="8 14" id="KW-0443">Lipid metabolism</keyword>
<evidence type="ECO:0000256" key="3">
    <source>
        <dbReference type="ARBA" id="ARBA00022525"/>
    </source>
</evidence>
<dbReference type="EMBL" id="JBGFUD010001757">
    <property type="protein sequence ID" value="MFH4976716.1"/>
    <property type="molecule type" value="Genomic_DNA"/>
</dbReference>
<evidence type="ECO:0000256" key="5">
    <source>
        <dbReference type="ARBA" id="ARBA00022801"/>
    </source>
</evidence>
<keyword evidence="4 11" id="KW-0479">Metal-binding</keyword>
<comment type="caution">
    <text evidence="16">The sequence shown here is derived from an EMBL/GenBank/DDBJ whole genome shotgun (WGS) entry which is preliminary data.</text>
</comment>
<gene>
    <name evidence="16" type="ORF">AB6A40_003425</name>
</gene>
<evidence type="ECO:0000259" key="15">
    <source>
        <dbReference type="SMART" id="SM00085"/>
    </source>
</evidence>
<evidence type="ECO:0000256" key="12">
    <source>
        <dbReference type="PIRSR" id="PIRSR601211-3"/>
    </source>
</evidence>
<keyword evidence="17" id="KW-1185">Reference proteome</keyword>
<dbReference type="SMART" id="SM00085">
    <property type="entry name" value="PA2c"/>
    <property type="match status" value="1"/>
</dbReference>
<dbReference type="CDD" id="cd00125">
    <property type="entry name" value="PLA2c"/>
    <property type="match status" value="1"/>
</dbReference>
<feature type="chain" id="PRO_5044529491" description="Phospholipase A2" evidence="14">
    <location>
        <begin position="18"/>
        <end position="139"/>
    </location>
</feature>
<comment type="subcellular location">
    <subcellularLocation>
        <location evidence="1 14">Secreted</location>
    </subcellularLocation>
</comment>
<feature type="disulfide bond" evidence="12">
    <location>
        <begin position="103"/>
        <end position="115"/>
    </location>
</feature>
<evidence type="ECO:0000256" key="11">
    <source>
        <dbReference type="PIRSR" id="PIRSR601211-2"/>
    </source>
</evidence>
<dbReference type="Gene3D" id="1.20.90.10">
    <property type="entry name" value="Phospholipase A2 domain"/>
    <property type="match status" value="1"/>
</dbReference>
<keyword evidence="6 11" id="KW-0106">Calcium</keyword>
<dbReference type="InterPro" id="IPR036444">
    <property type="entry name" value="PLipase_A2_dom_sf"/>
</dbReference>
<evidence type="ECO:0000256" key="6">
    <source>
        <dbReference type="ARBA" id="ARBA00022837"/>
    </source>
</evidence>
<evidence type="ECO:0000256" key="9">
    <source>
        <dbReference type="ARBA" id="ARBA00023157"/>
    </source>
</evidence>
<proteinExistence type="inferred from homology"/>
<evidence type="ECO:0000256" key="4">
    <source>
        <dbReference type="ARBA" id="ARBA00022723"/>
    </source>
</evidence>
<dbReference type="Pfam" id="PF00068">
    <property type="entry name" value="Phospholip_A2_1"/>
    <property type="match status" value="1"/>
</dbReference>
<name>A0ABD6EAR0_9BILA</name>
<feature type="binding site" evidence="11">
    <location>
        <position position="52"/>
    </location>
    <ligand>
        <name>Ca(2+)</name>
        <dbReference type="ChEBI" id="CHEBI:29108"/>
    </ligand>
</feature>
<dbReference type="InterPro" id="IPR033113">
    <property type="entry name" value="PLA2_histidine"/>
</dbReference>
<evidence type="ECO:0000256" key="8">
    <source>
        <dbReference type="ARBA" id="ARBA00023098"/>
    </source>
</evidence>
<keyword evidence="7" id="KW-0442">Lipid degradation</keyword>
<dbReference type="GO" id="GO:0004623">
    <property type="term" value="F:phospholipase A2 activity"/>
    <property type="evidence" value="ECO:0007669"/>
    <property type="project" value="UniProtKB-EC"/>
</dbReference>
<dbReference type="InterPro" id="IPR016090">
    <property type="entry name" value="PLA2-like_dom"/>
</dbReference>
<evidence type="ECO:0000313" key="16">
    <source>
        <dbReference type="EMBL" id="MFH4976716.1"/>
    </source>
</evidence>
<evidence type="ECO:0000256" key="10">
    <source>
        <dbReference type="PIRSR" id="PIRSR601211-1"/>
    </source>
</evidence>
<evidence type="ECO:0000313" key="17">
    <source>
        <dbReference type="Proteomes" id="UP001608902"/>
    </source>
</evidence>
<dbReference type="InterPro" id="IPR033112">
    <property type="entry name" value="PLA2_Asp_AS"/>
</dbReference>
<feature type="disulfide bond" evidence="12">
    <location>
        <begin position="81"/>
        <end position="110"/>
    </location>
</feature>
<dbReference type="PROSITE" id="PS00118">
    <property type="entry name" value="PA2_HIS"/>
    <property type="match status" value="1"/>
</dbReference>
<keyword evidence="14" id="KW-0732">Signal</keyword>
<evidence type="ECO:0000256" key="13">
    <source>
        <dbReference type="RuleBase" id="RU003654"/>
    </source>
</evidence>
<evidence type="ECO:0000256" key="7">
    <source>
        <dbReference type="ARBA" id="ARBA00022963"/>
    </source>
</evidence>
<keyword evidence="5 14" id="KW-0378">Hydrolase</keyword>
<evidence type="ECO:0000256" key="14">
    <source>
        <dbReference type="RuleBase" id="RU361236"/>
    </source>
</evidence>
<feature type="disulfide bond" evidence="12">
    <location>
        <begin position="49"/>
        <end position="65"/>
    </location>
</feature>
<feature type="domain" description="Phospholipase A2-like central" evidence="15">
    <location>
        <begin position="23"/>
        <end position="138"/>
    </location>
</feature>
<keyword evidence="9 12" id="KW-1015">Disulfide bond</keyword>
<dbReference type="AlphaFoldDB" id="A0ABD6EAR0"/>
<feature type="active site" evidence="10">
    <location>
        <position position="118"/>
    </location>
</feature>
<keyword evidence="3 14" id="KW-0964">Secreted</keyword>
<feature type="binding site" evidence="11">
    <location>
        <position position="69"/>
    </location>
    <ligand>
        <name>Ca(2+)</name>
        <dbReference type="ChEBI" id="CHEBI:29108"/>
    </ligand>
</feature>
<dbReference type="Proteomes" id="UP001608902">
    <property type="component" value="Unassembled WGS sequence"/>
</dbReference>
<feature type="binding site" evidence="11">
    <location>
        <position position="50"/>
    </location>
    <ligand>
        <name>Ca(2+)</name>
        <dbReference type="ChEBI" id="CHEBI:29108"/>
    </ligand>
</feature>
<feature type="signal peptide" evidence="14">
    <location>
        <begin position="1"/>
        <end position="17"/>
    </location>
</feature>
<feature type="disulfide bond" evidence="12">
    <location>
        <begin position="64"/>
        <end position="124"/>
    </location>
</feature>
<protein>
    <recommendedName>
        <fullName evidence="2 14">Phospholipase A2</fullName>
        <ecNumber evidence="2 14">3.1.1.4</ecNumber>
    </recommendedName>
</protein>
<dbReference type="GO" id="GO:0016042">
    <property type="term" value="P:lipid catabolic process"/>
    <property type="evidence" value="ECO:0007669"/>
    <property type="project" value="UniProtKB-KW"/>
</dbReference>
<dbReference type="GO" id="GO:0046872">
    <property type="term" value="F:metal ion binding"/>
    <property type="evidence" value="ECO:0007669"/>
    <property type="project" value="UniProtKB-KW"/>
</dbReference>
<dbReference type="PROSITE" id="PS00119">
    <property type="entry name" value="PA2_ASP"/>
    <property type="match status" value="1"/>
</dbReference>
<feature type="binding site" evidence="11">
    <location>
        <position position="48"/>
    </location>
    <ligand>
        <name>Ca(2+)</name>
        <dbReference type="ChEBI" id="CHEBI:29108"/>
    </ligand>
</feature>
<dbReference type="GO" id="GO:0005576">
    <property type="term" value="C:extracellular region"/>
    <property type="evidence" value="ECO:0007669"/>
    <property type="project" value="UniProtKB-SubCell"/>
</dbReference>
<reference evidence="16 17" key="1">
    <citation type="submission" date="2024-08" db="EMBL/GenBank/DDBJ databases">
        <title>Gnathostoma spinigerum genome.</title>
        <authorList>
            <person name="Gonzalez-Bertolin B."/>
            <person name="Monzon S."/>
            <person name="Zaballos A."/>
            <person name="Jimenez P."/>
            <person name="Dekumyoy P."/>
            <person name="Varona S."/>
            <person name="Cuesta I."/>
            <person name="Sumanam S."/>
            <person name="Adisakwattana P."/>
            <person name="Gasser R.B."/>
            <person name="Hernandez-Gonzalez A."/>
            <person name="Young N.D."/>
            <person name="Perteguer M.J."/>
        </authorList>
    </citation>
    <scope>NUCLEOTIDE SEQUENCE [LARGE SCALE GENOMIC DNA]</scope>
    <source>
        <strain evidence="16">AL3</strain>
        <tissue evidence="16">Liver</tissue>
    </source>
</reference>
<feature type="active site" evidence="10">
    <location>
        <position position="68"/>
    </location>
</feature>
<comment type="catalytic activity">
    <reaction evidence="14">
        <text>a 1,2-diacyl-sn-glycero-3-phosphocholine + H2O = a 1-acyl-sn-glycero-3-phosphocholine + a fatty acid + H(+)</text>
        <dbReference type="Rhea" id="RHEA:15801"/>
        <dbReference type="ChEBI" id="CHEBI:15377"/>
        <dbReference type="ChEBI" id="CHEBI:15378"/>
        <dbReference type="ChEBI" id="CHEBI:28868"/>
        <dbReference type="ChEBI" id="CHEBI:57643"/>
        <dbReference type="ChEBI" id="CHEBI:58168"/>
        <dbReference type="EC" id="3.1.1.4"/>
    </reaction>
</comment>
<comment type="cofactor">
    <cofactor evidence="11">
        <name>Ca(2+)</name>
        <dbReference type="ChEBI" id="CHEBI:29108"/>
    </cofactor>
    <text evidence="11">Binds 1 Ca(2+) ion per subunit.</text>
</comment>
<dbReference type="EC" id="3.1.1.4" evidence="2 14"/>
<dbReference type="PANTHER" id="PTHR11716">
    <property type="entry name" value="PHOSPHOLIPASE A2 FAMILY MEMBER"/>
    <property type="match status" value="1"/>
</dbReference>
<sequence>MYLVVLIVAISFGLCEASKVPNALWNFDGMVKCRLNVCGLTYNNYGCYCGFGGRDKPVDNIDRCCYYHDHCYDNAVTCGHCSSLLNTYLGHYSWECIKGRPSCKSTNNACLMAVCECDRKAVECWAQYPIPKFKAKCPS</sequence>
<dbReference type="PRINTS" id="PR00389">
    <property type="entry name" value="PHPHLIPASEA2"/>
</dbReference>